<dbReference type="CDD" id="cd19094">
    <property type="entry name" value="AKR_Tas-like"/>
    <property type="match status" value="1"/>
</dbReference>
<evidence type="ECO:0000313" key="4">
    <source>
        <dbReference type="Proteomes" id="UP001596101"/>
    </source>
</evidence>
<dbReference type="PANTHER" id="PTHR43364:SF4">
    <property type="entry name" value="NAD(P)-LINKED OXIDOREDUCTASE SUPERFAMILY PROTEIN"/>
    <property type="match status" value="1"/>
</dbReference>
<keyword evidence="1" id="KW-0560">Oxidoreductase</keyword>
<dbReference type="Pfam" id="PF00248">
    <property type="entry name" value="Aldo_ket_red"/>
    <property type="match status" value="1"/>
</dbReference>
<dbReference type="RefSeq" id="WP_379758121.1">
    <property type="nucleotide sequence ID" value="NZ_JBHSMR010000013.1"/>
</dbReference>
<keyword evidence="4" id="KW-1185">Reference proteome</keyword>
<proteinExistence type="predicted"/>
<sequence length="348" mass="38563">MERKRLGRSDLLVSKVCLGTMTFGEQNTESDAHRQLDYAVERGINFIDTAEMYPVMGRAETQGSTERFIGSWLQQRGRRDDLVIASKIAGPNANMAWIRGSSHDLDAANVRAAVETSLQRLQTDYIDLYQIHWPSRNLPIFGANSFNPTRERSSVPIEETLGALGELVKAGKIREIGVSNESSWGVCEYVKLAETRGLPRIATIQNLYNLTARAFETSLLDETCFRSDVSLLAYSPLAFGQLTSKYLDNPKAHGRLTIFPPNWSPRYVRPEVLAATAEYAALARANGMTPAQMALAWCYSRWFVGSTIIGATTLEQLMENIDAAEIMLSAEVIAAIDAIHARITNPGQ</sequence>
<dbReference type="InterPro" id="IPR023210">
    <property type="entry name" value="NADP_OxRdtase_dom"/>
</dbReference>
<feature type="domain" description="NADP-dependent oxidoreductase" evidence="2">
    <location>
        <begin position="15"/>
        <end position="339"/>
    </location>
</feature>
<name>A0ABW0MQB8_9BURK</name>
<protein>
    <submittedName>
        <fullName evidence="3">Aldo/keto reductase</fullName>
    </submittedName>
</protein>
<comment type="caution">
    <text evidence="3">The sequence shown here is derived from an EMBL/GenBank/DDBJ whole genome shotgun (WGS) entry which is preliminary data.</text>
</comment>
<dbReference type="InterPro" id="IPR050523">
    <property type="entry name" value="AKR_Detox_Biosynth"/>
</dbReference>
<evidence type="ECO:0000313" key="3">
    <source>
        <dbReference type="EMBL" id="MFC5479860.1"/>
    </source>
</evidence>
<dbReference type="EMBL" id="JBHSMR010000013">
    <property type="protein sequence ID" value="MFC5479860.1"/>
    <property type="molecule type" value="Genomic_DNA"/>
</dbReference>
<dbReference type="Gene3D" id="3.20.20.100">
    <property type="entry name" value="NADP-dependent oxidoreductase domain"/>
    <property type="match status" value="1"/>
</dbReference>
<dbReference type="PANTHER" id="PTHR43364">
    <property type="entry name" value="NADH-SPECIFIC METHYLGLYOXAL REDUCTASE-RELATED"/>
    <property type="match status" value="1"/>
</dbReference>
<dbReference type="Proteomes" id="UP001596101">
    <property type="component" value="Unassembled WGS sequence"/>
</dbReference>
<dbReference type="InterPro" id="IPR036812">
    <property type="entry name" value="NAD(P)_OxRdtase_dom_sf"/>
</dbReference>
<organism evidence="3 4">
    <name type="scientific">Massilia suwonensis</name>
    <dbReference type="NCBI Taxonomy" id="648895"/>
    <lineage>
        <taxon>Bacteria</taxon>
        <taxon>Pseudomonadati</taxon>
        <taxon>Pseudomonadota</taxon>
        <taxon>Betaproteobacteria</taxon>
        <taxon>Burkholderiales</taxon>
        <taxon>Oxalobacteraceae</taxon>
        <taxon>Telluria group</taxon>
        <taxon>Massilia</taxon>
    </lineage>
</organism>
<dbReference type="SUPFAM" id="SSF51430">
    <property type="entry name" value="NAD(P)-linked oxidoreductase"/>
    <property type="match status" value="1"/>
</dbReference>
<accession>A0ABW0MQB8</accession>
<evidence type="ECO:0000259" key="2">
    <source>
        <dbReference type="Pfam" id="PF00248"/>
    </source>
</evidence>
<evidence type="ECO:0000256" key="1">
    <source>
        <dbReference type="ARBA" id="ARBA00023002"/>
    </source>
</evidence>
<gene>
    <name evidence="3" type="ORF">ACFPQ5_16800</name>
</gene>
<reference evidence="4" key="1">
    <citation type="journal article" date="2019" name="Int. J. Syst. Evol. Microbiol.">
        <title>The Global Catalogue of Microorganisms (GCM) 10K type strain sequencing project: providing services to taxonomists for standard genome sequencing and annotation.</title>
        <authorList>
            <consortium name="The Broad Institute Genomics Platform"/>
            <consortium name="The Broad Institute Genome Sequencing Center for Infectious Disease"/>
            <person name="Wu L."/>
            <person name="Ma J."/>
        </authorList>
    </citation>
    <scope>NUCLEOTIDE SEQUENCE [LARGE SCALE GENOMIC DNA]</scope>
    <source>
        <strain evidence="4">CCUG 43111</strain>
    </source>
</reference>